<reference evidence="2 3" key="1">
    <citation type="journal article" date="2014" name="PLoS Genet.">
        <title>Phylogenetically driven sequencing of extremely halophilic archaea reveals strategies for static and dynamic osmo-response.</title>
        <authorList>
            <person name="Becker E.A."/>
            <person name="Seitzer P.M."/>
            <person name="Tritt A."/>
            <person name="Larsen D."/>
            <person name="Krusor M."/>
            <person name="Yao A.I."/>
            <person name="Wu D."/>
            <person name="Madern D."/>
            <person name="Eisen J.A."/>
            <person name="Darling A.E."/>
            <person name="Facciotti M.T."/>
        </authorList>
    </citation>
    <scope>NUCLEOTIDE SEQUENCE [LARGE SCALE GENOMIC DNA]</scope>
    <source>
        <strain evidence="2 3">DSM 8989</strain>
    </source>
</reference>
<feature type="compositionally biased region" description="Basic and acidic residues" evidence="1">
    <location>
        <begin position="8"/>
        <end position="23"/>
    </location>
</feature>
<dbReference type="AlphaFoldDB" id="M0N3C0"/>
<evidence type="ECO:0000256" key="1">
    <source>
        <dbReference type="SAM" id="MobiDB-lite"/>
    </source>
</evidence>
<dbReference type="STRING" id="1227456.C450_11878"/>
<organism evidence="2 3">
    <name type="scientific">Halococcus salifodinae DSM 8989</name>
    <dbReference type="NCBI Taxonomy" id="1227456"/>
    <lineage>
        <taxon>Archaea</taxon>
        <taxon>Methanobacteriati</taxon>
        <taxon>Methanobacteriota</taxon>
        <taxon>Stenosarchaea group</taxon>
        <taxon>Halobacteria</taxon>
        <taxon>Halobacteriales</taxon>
        <taxon>Halococcaceae</taxon>
        <taxon>Halococcus</taxon>
    </lineage>
</organism>
<feature type="compositionally biased region" description="Basic and acidic residues" evidence="1">
    <location>
        <begin position="32"/>
        <end position="42"/>
    </location>
</feature>
<dbReference type="OrthoDB" id="170249at2157"/>
<gene>
    <name evidence="2" type="ORF">C450_11878</name>
</gene>
<name>M0N3C0_9EURY</name>
<comment type="caution">
    <text evidence="2">The sequence shown here is derived from an EMBL/GenBank/DDBJ whole genome shotgun (WGS) entry which is preliminary data.</text>
</comment>
<evidence type="ECO:0008006" key="4">
    <source>
        <dbReference type="Google" id="ProtNLM"/>
    </source>
</evidence>
<dbReference type="Gene3D" id="2.40.50.140">
    <property type="entry name" value="Nucleic acid-binding proteins"/>
    <property type="match status" value="1"/>
</dbReference>
<dbReference type="RefSeq" id="WP_005043588.1">
    <property type="nucleotide sequence ID" value="NZ_AOME01000059.1"/>
</dbReference>
<dbReference type="InterPro" id="IPR012340">
    <property type="entry name" value="NA-bd_OB-fold"/>
</dbReference>
<keyword evidence="3" id="KW-1185">Reference proteome</keyword>
<evidence type="ECO:0000313" key="3">
    <source>
        <dbReference type="Proteomes" id="UP000011625"/>
    </source>
</evidence>
<feature type="region of interest" description="Disordered" evidence="1">
    <location>
        <begin position="1"/>
        <end position="59"/>
    </location>
</feature>
<protein>
    <recommendedName>
        <fullName evidence="4">OB-fold nucleic acid binding domain protein</fullName>
    </recommendedName>
</protein>
<accession>M0N3C0</accession>
<evidence type="ECO:0000313" key="2">
    <source>
        <dbReference type="EMBL" id="EMA52013.1"/>
    </source>
</evidence>
<proteinExistence type="predicted"/>
<dbReference type="SUPFAM" id="SSF50249">
    <property type="entry name" value="Nucleic acid-binding proteins"/>
    <property type="match status" value="1"/>
</dbReference>
<feature type="region of interest" description="Disordered" evidence="1">
    <location>
        <begin position="289"/>
        <end position="326"/>
    </location>
</feature>
<feature type="region of interest" description="Disordered" evidence="1">
    <location>
        <begin position="87"/>
        <end position="109"/>
    </location>
</feature>
<sequence>MNTTYATSHERIVDERTNEQKDGFEDESALEVDERPERRASVEQEIQGTVDTNHPDARGVCEETNEHLTLIQEERIEGRERELERISEQAAVGPQAGRERRSREAVAERVGGRRERLRVGYDEDPRERLSKDELAAVHQRAAYIEDGLTFAGQHRAIARQIAERVVNDRESVIDAALHTREALVESRGVVKPLARVRPEQWSVTVEAEVVRLFEPASPAQQQVGIIEDSSGSVKLTIWRSAEVGTVLHEGDRVRIHDASPGRFGGETTLAAERKAKYGTVYKQTRITVLEPGDGPAPRRPRWGPVYDDEGNVVQDRRSLKRPSSSL</sequence>
<feature type="compositionally biased region" description="Basic and acidic residues" evidence="1">
    <location>
        <begin position="97"/>
        <end position="109"/>
    </location>
</feature>
<dbReference type="EMBL" id="AOME01000059">
    <property type="protein sequence ID" value="EMA52013.1"/>
    <property type="molecule type" value="Genomic_DNA"/>
</dbReference>
<dbReference type="Proteomes" id="UP000011625">
    <property type="component" value="Unassembled WGS sequence"/>
</dbReference>
<dbReference type="PATRIC" id="fig|1227456.3.peg.2411"/>